<dbReference type="GO" id="GO:0000175">
    <property type="term" value="F:3'-5'-RNA exonuclease activity"/>
    <property type="evidence" value="ECO:0007669"/>
    <property type="project" value="InterPro"/>
</dbReference>
<dbReference type="EMBL" id="LDAU01000194">
    <property type="protein sequence ID" value="KRX00331.1"/>
    <property type="molecule type" value="Genomic_DNA"/>
</dbReference>
<name>A0A0V0QDT1_PSEPJ</name>
<feature type="region of interest" description="Disordered" evidence="4">
    <location>
        <begin position="92"/>
        <end position="111"/>
    </location>
</feature>
<keyword evidence="7" id="KW-1185">Reference proteome</keyword>
<dbReference type="Pfam" id="PF00929">
    <property type="entry name" value="RNase_T"/>
    <property type="match status" value="1"/>
</dbReference>
<evidence type="ECO:0000256" key="4">
    <source>
        <dbReference type="SAM" id="MobiDB-lite"/>
    </source>
</evidence>
<evidence type="ECO:0000313" key="7">
    <source>
        <dbReference type="Proteomes" id="UP000054937"/>
    </source>
</evidence>
<dbReference type="AlphaFoldDB" id="A0A0V0QDT1"/>
<dbReference type="Gene3D" id="3.30.420.10">
    <property type="entry name" value="Ribonuclease H-like superfamily/Ribonuclease H"/>
    <property type="match status" value="2"/>
</dbReference>
<keyword evidence="1" id="KW-0540">Nuclease</keyword>
<proteinExistence type="predicted"/>
<dbReference type="InterPro" id="IPR051274">
    <property type="entry name" value="3-5_Exoribonuclease"/>
</dbReference>
<evidence type="ECO:0000259" key="5">
    <source>
        <dbReference type="SMART" id="SM00479"/>
    </source>
</evidence>
<keyword evidence="3" id="KW-0269">Exonuclease</keyword>
<dbReference type="PANTHER" id="PTHR23044:SF61">
    <property type="entry name" value="3'-5' EXORIBONUCLEASE 1-RELATED"/>
    <property type="match status" value="1"/>
</dbReference>
<dbReference type="InterPro" id="IPR012337">
    <property type="entry name" value="RNaseH-like_sf"/>
</dbReference>
<dbReference type="OrthoDB" id="287312at2759"/>
<keyword evidence="2" id="KW-0378">Hydrolase</keyword>
<sequence>MNQQLICKQLPCHFYHSSICRFVPCPYSHEGEPQGQCINESCAICFKQYTQCIPPLPGQFMAPYQENSQFKRAPTSQELINFMLPIRRPKRSYNQQETSTQSTSPTSNNNSFKCSSEMEAAKITSNNQQWINEYHNKLFATFQVPQKINGANRTRSKSPETAKQTVQFVQNKEGQDSIQLPKQTQYQIEKNERKIQSDTDQWLCINCGYELNNFLSHTCLKCDNPKMSKKLDQNVLSEFDTEIDYLFVIDFECNCTRDNSLDLMEIIEFPIVVVDTKQKKLVNQFSSFVKPTVHEKLSDFCTELTGITQAQVDKANPIEKVLKAADYFLKPYLKYNCAILNDCQSDMRQFLLRESEYKNIQLPDYMKKYVNLKKVFPNLPDHNKRVKGIDNMLEQLDLEFVGRKHSGITDAKNIARAVIELLNRNYVFSMRLCESIYPFGKSLSHQNYKYMIIFSVSLKNKSGCSKVNQVSGILFDLCKNQVMWSNVFNYNMDKEENSHLSEKEKLDNLLKEFNSTLINCKEIKNNDFVIATLGRKNMDYFKFQLQLNNIQIPSFLQNSNIINLKKQTPELKKIKEKKTSCNDYLIEESMKALGINPTVKISTGNTSSLMDGMNIAQIVKKLVIKGHIFSVDNQQNQKSDC</sequence>
<dbReference type="GO" id="GO:0003676">
    <property type="term" value="F:nucleic acid binding"/>
    <property type="evidence" value="ECO:0007669"/>
    <property type="project" value="InterPro"/>
</dbReference>
<dbReference type="CDD" id="cd06133">
    <property type="entry name" value="ERI-1_3'hExo_like"/>
    <property type="match status" value="1"/>
</dbReference>
<evidence type="ECO:0000256" key="2">
    <source>
        <dbReference type="ARBA" id="ARBA00022801"/>
    </source>
</evidence>
<dbReference type="SUPFAM" id="SSF53098">
    <property type="entry name" value="Ribonuclease H-like"/>
    <property type="match status" value="1"/>
</dbReference>
<dbReference type="Proteomes" id="UP000054937">
    <property type="component" value="Unassembled WGS sequence"/>
</dbReference>
<accession>A0A0V0QDT1</accession>
<gene>
    <name evidence="6" type="ORF">PPERSA_10830</name>
</gene>
<evidence type="ECO:0000313" key="6">
    <source>
        <dbReference type="EMBL" id="KRX00331.1"/>
    </source>
</evidence>
<dbReference type="InterPro" id="IPR036397">
    <property type="entry name" value="RNaseH_sf"/>
</dbReference>
<organism evidence="6 7">
    <name type="scientific">Pseudocohnilembus persalinus</name>
    <name type="common">Ciliate</name>
    <dbReference type="NCBI Taxonomy" id="266149"/>
    <lineage>
        <taxon>Eukaryota</taxon>
        <taxon>Sar</taxon>
        <taxon>Alveolata</taxon>
        <taxon>Ciliophora</taxon>
        <taxon>Intramacronucleata</taxon>
        <taxon>Oligohymenophorea</taxon>
        <taxon>Scuticociliatia</taxon>
        <taxon>Philasterida</taxon>
        <taxon>Pseudocohnilembidae</taxon>
        <taxon>Pseudocohnilembus</taxon>
    </lineage>
</organism>
<evidence type="ECO:0000256" key="1">
    <source>
        <dbReference type="ARBA" id="ARBA00022722"/>
    </source>
</evidence>
<comment type="caution">
    <text evidence="6">The sequence shown here is derived from an EMBL/GenBank/DDBJ whole genome shotgun (WGS) entry which is preliminary data.</text>
</comment>
<dbReference type="PANTHER" id="PTHR23044">
    <property type="entry name" value="3'-5' EXONUCLEASE ERI1-RELATED"/>
    <property type="match status" value="1"/>
</dbReference>
<reference evidence="6 7" key="1">
    <citation type="journal article" date="2015" name="Sci. Rep.">
        <title>Genome of the facultative scuticociliatosis pathogen Pseudocohnilembus persalinus provides insight into its virulence through horizontal gene transfer.</title>
        <authorList>
            <person name="Xiong J."/>
            <person name="Wang G."/>
            <person name="Cheng J."/>
            <person name="Tian M."/>
            <person name="Pan X."/>
            <person name="Warren A."/>
            <person name="Jiang C."/>
            <person name="Yuan D."/>
            <person name="Miao W."/>
        </authorList>
    </citation>
    <scope>NUCLEOTIDE SEQUENCE [LARGE SCALE GENOMIC DNA]</scope>
    <source>
        <strain evidence="6">36N120E</strain>
    </source>
</reference>
<dbReference type="SMART" id="SM00479">
    <property type="entry name" value="EXOIII"/>
    <property type="match status" value="1"/>
</dbReference>
<feature type="domain" description="Exonuclease" evidence="5">
    <location>
        <begin position="245"/>
        <end position="427"/>
    </location>
</feature>
<dbReference type="InterPro" id="IPR047201">
    <property type="entry name" value="ERI-1_3'hExo-like"/>
</dbReference>
<dbReference type="InParanoid" id="A0A0V0QDT1"/>
<dbReference type="InterPro" id="IPR013520">
    <property type="entry name" value="Ribonucl_H"/>
</dbReference>
<evidence type="ECO:0000256" key="3">
    <source>
        <dbReference type="ARBA" id="ARBA00022839"/>
    </source>
</evidence>
<protein>
    <submittedName>
        <fullName evidence="6">Ribonuclease H-like domain</fullName>
    </submittedName>
</protein>